<dbReference type="Gene3D" id="3.80.10.10">
    <property type="entry name" value="Ribonuclease Inhibitor"/>
    <property type="match status" value="1"/>
</dbReference>
<comment type="caution">
    <text evidence="4">The sequence shown here is derived from an EMBL/GenBank/DDBJ whole genome shotgun (WGS) entry which is preliminary data.</text>
</comment>
<dbReference type="PANTHER" id="PTHR12904:SF23">
    <property type="entry name" value="PROTEIN ZER-1 HOMOLOG"/>
    <property type="match status" value="1"/>
</dbReference>
<dbReference type="InterPro" id="IPR032675">
    <property type="entry name" value="LRR_dom_sf"/>
</dbReference>
<keyword evidence="1" id="KW-0833">Ubl conjugation pathway</keyword>
<dbReference type="Pfam" id="PF25013">
    <property type="entry name" value="LRR_Zer-1"/>
    <property type="match status" value="1"/>
</dbReference>
<evidence type="ECO:0000256" key="1">
    <source>
        <dbReference type="ARBA" id="ARBA00022786"/>
    </source>
</evidence>
<dbReference type="SUPFAM" id="SSF48371">
    <property type="entry name" value="ARM repeat"/>
    <property type="match status" value="1"/>
</dbReference>
<dbReference type="InterPro" id="IPR051341">
    <property type="entry name" value="Zyg-11_UBL_adapter"/>
</dbReference>
<protein>
    <submittedName>
        <fullName evidence="4">Putative zyg-1-like serine/threonine protein kinase</fullName>
    </submittedName>
</protein>
<reference evidence="4 5" key="1">
    <citation type="journal article" date="2015" name="Genome Biol. Evol.">
        <title>The genome of winter moth (Operophtera brumata) provides a genomic perspective on sexual dimorphism and phenology.</title>
        <authorList>
            <person name="Derks M.F."/>
            <person name="Smit S."/>
            <person name="Salis L."/>
            <person name="Schijlen E."/>
            <person name="Bossers A."/>
            <person name="Mateman C."/>
            <person name="Pijl A.S."/>
            <person name="de Ridder D."/>
            <person name="Groenen M.A."/>
            <person name="Visser M.E."/>
            <person name="Megens H.J."/>
        </authorList>
    </citation>
    <scope>NUCLEOTIDE SEQUENCE [LARGE SCALE GENOMIC DNA]</scope>
    <source>
        <strain evidence="4">WM2013NL</strain>
        <tissue evidence="4">Head and thorax</tissue>
    </source>
</reference>
<dbReference type="AlphaFoldDB" id="A0A0L7L046"/>
<gene>
    <name evidence="4" type="ORF">OBRU01_17990</name>
</gene>
<keyword evidence="5" id="KW-1185">Reference proteome</keyword>
<keyword evidence="4" id="KW-0808">Transferase</keyword>
<dbReference type="InterPro" id="IPR016024">
    <property type="entry name" value="ARM-type_fold"/>
</dbReference>
<feature type="domain" description="Protein zer-1 homolog-like C-terminal" evidence="2">
    <location>
        <begin position="395"/>
        <end position="625"/>
    </location>
</feature>
<dbReference type="SUPFAM" id="SSF52047">
    <property type="entry name" value="RNI-like"/>
    <property type="match status" value="1"/>
</dbReference>
<organism evidence="4 5">
    <name type="scientific">Operophtera brumata</name>
    <name type="common">Winter moth</name>
    <name type="synonym">Phalaena brumata</name>
    <dbReference type="NCBI Taxonomy" id="104452"/>
    <lineage>
        <taxon>Eukaryota</taxon>
        <taxon>Metazoa</taxon>
        <taxon>Ecdysozoa</taxon>
        <taxon>Arthropoda</taxon>
        <taxon>Hexapoda</taxon>
        <taxon>Insecta</taxon>
        <taxon>Pterygota</taxon>
        <taxon>Neoptera</taxon>
        <taxon>Endopterygota</taxon>
        <taxon>Lepidoptera</taxon>
        <taxon>Glossata</taxon>
        <taxon>Ditrysia</taxon>
        <taxon>Geometroidea</taxon>
        <taxon>Geometridae</taxon>
        <taxon>Larentiinae</taxon>
        <taxon>Operophtera</taxon>
    </lineage>
</organism>
<dbReference type="InterPro" id="IPR055142">
    <property type="entry name" value="ZER1-like_C"/>
</dbReference>
<dbReference type="Proteomes" id="UP000037510">
    <property type="component" value="Unassembled WGS sequence"/>
</dbReference>
<dbReference type="GO" id="GO:0031462">
    <property type="term" value="C:Cul2-RING ubiquitin ligase complex"/>
    <property type="evidence" value="ECO:0007669"/>
    <property type="project" value="TreeGrafter"/>
</dbReference>
<evidence type="ECO:0000313" key="4">
    <source>
        <dbReference type="EMBL" id="KOB68671.1"/>
    </source>
</evidence>
<dbReference type="EMBL" id="JTDY01004046">
    <property type="protein sequence ID" value="KOB68671.1"/>
    <property type="molecule type" value="Genomic_DNA"/>
</dbReference>
<sequence length="677" mass="76522">MSDTKDVFNMFDNTPDTLYDQSLNYIVKNLHAMTTLDPSSRWRKLKDDVALPTELCETFLHRYQKTQRVNDNIANLFRDKDATRLKIIRLRNSRVTDEGLRFLMEHKPEVLELNQCEYLSQASLDTINNNSENLHSLKFGPITYVLSQDENLYRARGYVINAPNLRSLTIQRRGLAIFPTLLLRPLPNLVHLDLSECMSAGSVWALSELKNLRSLVLHSVQWSKDVVEWIVCITSLRHLDVSQANERYGKFYNPNEVLAQIVTSLPNLESLDISGTNLAGTGASVLPVDLPDDESSLIERNENKILCDIPGLVSRVDNPLEFLGLYGTHHGACKRHDIPAKQITGDANEKQIILATQAYMDRPAMLTRVLNDLYYLFRYENNGYVGHALATVLEAMEKHPTEKHIQISGSATLFYIVKGKEKDRISIKLKKKIISALLDAMEAHLGDDTMMRNGCLTLCQFKIPQDVLFEYDRVVLILLTGVSDVNQEGFVQRIAIYLLNSLACQVDGSQKQFLGNHGAILKMLNLIADRLERQVCDDVLEVAWSTMWNVTDETPDNCRRFLENRGMEFFLGCLKNFPNKDELLRNMMGLLGNVAEVAELRPQLMDKTFLTVFNDLLDSSSDGIESEGGICLLQRLLAHPAPYPAIKQLARTVIDNCAAHARRDPEPCPPPPALLAD</sequence>
<dbReference type="Pfam" id="PF22964">
    <property type="entry name" value="ZER1-like_2nd"/>
    <property type="match status" value="1"/>
</dbReference>
<evidence type="ECO:0000313" key="5">
    <source>
        <dbReference type="Proteomes" id="UP000037510"/>
    </source>
</evidence>
<feature type="domain" description="Zer-1-like leucine-rich repeats region" evidence="3">
    <location>
        <begin position="181"/>
        <end position="328"/>
    </location>
</feature>
<dbReference type="GO" id="GO:0004674">
    <property type="term" value="F:protein serine/threonine kinase activity"/>
    <property type="evidence" value="ECO:0007669"/>
    <property type="project" value="UniProtKB-KW"/>
</dbReference>
<evidence type="ECO:0000259" key="2">
    <source>
        <dbReference type="Pfam" id="PF22964"/>
    </source>
</evidence>
<keyword evidence="4" id="KW-0418">Kinase</keyword>
<dbReference type="STRING" id="104452.A0A0L7L046"/>
<name>A0A0L7L046_OPEBR</name>
<evidence type="ECO:0000259" key="3">
    <source>
        <dbReference type="Pfam" id="PF25013"/>
    </source>
</evidence>
<keyword evidence="4" id="KW-0723">Serine/threonine-protein kinase</keyword>
<accession>A0A0L7L046</accession>
<proteinExistence type="predicted"/>
<dbReference type="Gene3D" id="1.25.10.10">
    <property type="entry name" value="Leucine-rich Repeat Variant"/>
    <property type="match status" value="1"/>
</dbReference>
<dbReference type="InterPro" id="IPR056845">
    <property type="entry name" value="LRR_Zer-1"/>
</dbReference>
<dbReference type="InterPro" id="IPR011989">
    <property type="entry name" value="ARM-like"/>
</dbReference>
<dbReference type="PANTHER" id="PTHR12904">
    <property type="match status" value="1"/>
</dbReference>